<reference evidence="1" key="1">
    <citation type="thesis" date="2020" institute="ProQuest LLC" country="789 East Eisenhower Parkway, Ann Arbor, MI, USA">
        <title>Comparative Genomics and Chromosome Evolution.</title>
        <authorList>
            <person name="Mudd A.B."/>
        </authorList>
    </citation>
    <scope>NUCLEOTIDE SEQUENCE</scope>
    <source>
        <strain evidence="1">Female2</strain>
        <tissue evidence="1">Blood</tissue>
    </source>
</reference>
<protein>
    <submittedName>
        <fullName evidence="1">Uncharacterized protein</fullName>
    </submittedName>
</protein>
<proteinExistence type="predicted"/>
<name>A0A8T2JH22_9PIPI</name>
<evidence type="ECO:0000313" key="2">
    <source>
        <dbReference type="Proteomes" id="UP000812440"/>
    </source>
</evidence>
<dbReference type="EMBL" id="JAACNH010000005">
    <property type="protein sequence ID" value="KAG8442630.1"/>
    <property type="molecule type" value="Genomic_DNA"/>
</dbReference>
<gene>
    <name evidence="1" type="ORF">GDO86_011423</name>
</gene>
<dbReference type="AlphaFoldDB" id="A0A8T2JH22"/>
<evidence type="ECO:0000313" key="1">
    <source>
        <dbReference type="EMBL" id="KAG8442630.1"/>
    </source>
</evidence>
<comment type="caution">
    <text evidence="1">The sequence shown here is derived from an EMBL/GenBank/DDBJ whole genome shotgun (WGS) entry which is preliminary data.</text>
</comment>
<accession>A0A8T2JH22</accession>
<keyword evidence="2" id="KW-1185">Reference proteome</keyword>
<organism evidence="1 2">
    <name type="scientific">Hymenochirus boettgeri</name>
    <name type="common">Congo dwarf clawed frog</name>
    <dbReference type="NCBI Taxonomy" id="247094"/>
    <lineage>
        <taxon>Eukaryota</taxon>
        <taxon>Metazoa</taxon>
        <taxon>Chordata</taxon>
        <taxon>Craniata</taxon>
        <taxon>Vertebrata</taxon>
        <taxon>Euteleostomi</taxon>
        <taxon>Amphibia</taxon>
        <taxon>Batrachia</taxon>
        <taxon>Anura</taxon>
        <taxon>Pipoidea</taxon>
        <taxon>Pipidae</taxon>
        <taxon>Pipinae</taxon>
        <taxon>Hymenochirus</taxon>
    </lineage>
</organism>
<sequence length="95" mass="10890">MPITDVFYKGQNCIRVIEKSSAVSSVSYLSIHTHNSADLCTQSKAMCIQNLLEYQHCGIQHRMEFYGHTENISAHTHTAVFNQREFRLLMIASEK</sequence>
<dbReference type="Proteomes" id="UP000812440">
    <property type="component" value="Chromosome 6"/>
</dbReference>